<feature type="transmembrane region" description="Helical" evidence="2">
    <location>
        <begin position="43"/>
        <end position="63"/>
    </location>
</feature>
<gene>
    <name evidence="3" type="ORF">S01H1_30988</name>
</gene>
<organism evidence="3">
    <name type="scientific">marine sediment metagenome</name>
    <dbReference type="NCBI Taxonomy" id="412755"/>
    <lineage>
        <taxon>unclassified sequences</taxon>
        <taxon>metagenomes</taxon>
        <taxon>ecological metagenomes</taxon>
    </lineage>
</organism>
<feature type="region of interest" description="Disordered" evidence="1">
    <location>
        <begin position="78"/>
        <end position="99"/>
    </location>
</feature>
<keyword evidence="2" id="KW-1133">Transmembrane helix</keyword>
<comment type="caution">
    <text evidence="3">The sequence shown here is derived from an EMBL/GenBank/DDBJ whole genome shotgun (WGS) entry which is preliminary data.</text>
</comment>
<name>X0TJD4_9ZZZZ</name>
<reference evidence="3" key="1">
    <citation type="journal article" date="2014" name="Front. Microbiol.">
        <title>High frequency of phylogenetically diverse reductive dehalogenase-homologous genes in deep subseafloor sedimentary metagenomes.</title>
        <authorList>
            <person name="Kawai M."/>
            <person name="Futagami T."/>
            <person name="Toyoda A."/>
            <person name="Takaki Y."/>
            <person name="Nishi S."/>
            <person name="Hori S."/>
            <person name="Arai W."/>
            <person name="Tsubouchi T."/>
            <person name="Morono Y."/>
            <person name="Uchiyama I."/>
            <person name="Ito T."/>
            <person name="Fujiyama A."/>
            <person name="Inagaki F."/>
            <person name="Takami H."/>
        </authorList>
    </citation>
    <scope>NUCLEOTIDE SEQUENCE</scope>
    <source>
        <strain evidence="3">Expedition CK06-06</strain>
    </source>
</reference>
<sequence>MSELRHALKASLKMGLILGLVAVFVALTGLIEDFNELDVISGVIGLGHAILLLISMVGGYVAVGTREKRGYLTAGLMGGADRSSDRHRACSPGSGRSLR</sequence>
<evidence type="ECO:0000256" key="1">
    <source>
        <dbReference type="SAM" id="MobiDB-lite"/>
    </source>
</evidence>
<keyword evidence="2" id="KW-0812">Transmembrane</keyword>
<feature type="non-terminal residue" evidence="3">
    <location>
        <position position="99"/>
    </location>
</feature>
<protein>
    <submittedName>
        <fullName evidence="3">Uncharacterized protein</fullName>
    </submittedName>
</protein>
<dbReference type="AlphaFoldDB" id="X0TJD4"/>
<dbReference type="EMBL" id="BARS01019099">
    <property type="protein sequence ID" value="GAF87366.1"/>
    <property type="molecule type" value="Genomic_DNA"/>
</dbReference>
<accession>X0TJD4</accession>
<evidence type="ECO:0000256" key="2">
    <source>
        <dbReference type="SAM" id="Phobius"/>
    </source>
</evidence>
<evidence type="ECO:0000313" key="3">
    <source>
        <dbReference type="EMBL" id="GAF87366.1"/>
    </source>
</evidence>
<feature type="transmembrane region" description="Helical" evidence="2">
    <location>
        <begin position="12"/>
        <end position="31"/>
    </location>
</feature>
<proteinExistence type="predicted"/>
<keyword evidence="2" id="KW-0472">Membrane</keyword>